<dbReference type="EMBL" id="KN838260">
    <property type="protein sequence ID" value="KIJ22427.1"/>
    <property type="molecule type" value="Genomic_DNA"/>
</dbReference>
<evidence type="ECO:0000256" key="4">
    <source>
        <dbReference type="ARBA" id="ARBA00022670"/>
    </source>
</evidence>
<dbReference type="Pfam" id="PF00450">
    <property type="entry name" value="Peptidase_S10"/>
    <property type="match status" value="1"/>
</dbReference>
<dbReference type="GO" id="GO:0004185">
    <property type="term" value="F:serine-type carboxypeptidase activity"/>
    <property type="evidence" value="ECO:0007669"/>
    <property type="project" value="UniProtKB-EC"/>
</dbReference>
<evidence type="ECO:0000256" key="1">
    <source>
        <dbReference type="ARBA" id="ARBA00009431"/>
    </source>
</evidence>
<protein>
    <recommendedName>
        <fullName evidence="2">carboxypeptidase C</fullName>
        <ecNumber evidence="2">3.4.16.5</ecNumber>
    </recommendedName>
</protein>
<dbReference type="SUPFAM" id="SSF53474">
    <property type="entry name" value="alpha/beta-Hydrolases"/>
    <property type="match status" value="1"/>
</dbReference>
<dbReference type="HOGENOM" id="CLU_073758_1_0_1"/>
<dbReference type="InterPro" id="IPR001563">
    <property type="entry name" value="Peptidase_S10"/>
</dbReference>
<accession>A0A0C9U0H2</accession>
<dbReference type="AlphaFoldDB" id="A0A0C9U0H2"/>
<dbReference type="PRINTS" id="PR00724">
    <property type="entry name" value="CRBOXYPTASEC"/>
</dbReference>
<evidence type="ECO:0000256" key="2">
    <source>
        <dbReference type="ARBA" id="ARBA00012446"/>
    </source>
</evidence>
<reference evidence="7 8" key="1">
    <citation type="submission" date="2014-06" db="EMBL/GenBank/DDBJ databases">
        <title>Evolutionary Origins and Diversification of the Mycorrhizal Mutualists.</title>
        <authorList>
            <consortium name="DOE Joint Genome Institute"/>
            <consortium name="Mycorrhizal Genomics Consortium"/>
            <person name="Kohler A."/>
            <person name="Kuo A."/>
            <person name="Nagy L.G."/>
            <person name="Floudas D."/>
            <person name="Copeland A."/>
            <person name="Barry K.W."/>
            <person name="Cichocki N."/>
            <person name="Veneault-Fourrey C."/>
            <person name="LaButti K."/>
            <person name="Lindquist E.A."/>
            <person name="Lipzen A."/>
            <person name="Lundell T."/>
            <person name="Morin E."/>
            <person name="Murat C."/>
            <person name="Riley R."/>
            <person name="Ohm R."/>
            <person name="Sun H."/>
            <person name="Tunlid A."/>
            <person name="Henrissat B."/>
            <person name="Grigoriev I.V."/>
            <person name="Hibbett D.S."/>
            <person name="Martin F."/>
        </authorList>
    </citation>
    <scope>NUCLEOTIDE SEQUENCE [LARGE SCALE GENOMIC DNA]</scope>
    <source>
        <strain evidence="7 8">SS14</strain>
    </source>
</reference>
<keyword evidence="6" id="KW-0325">Glycoprotein</keyword>
<name>A0A0C9U0H2_SPHS4</name>
<dbReference type="Proteomes" id="UP000054279">
    <property type="component" value="Unassembled WGS sequence"/>
</dbReference>
<evidence type="ECO:0000256" key="6">
    <source>
        <dbReference type="ARBA" id="ARBA00023180"/>
    </source>
</evidence>
<comment type="similarity">
    <text evidence="1">Belongs to the peptidase S10 family.</text>
</comment>
<keyword evidence="8" id="KW-1185">Reference proteome</keyword>
<proteinExistence type="inferred from homology"/>
<organism evidence="7 8">
    <name type="scientific">Sphaerobolus stellatus (strain SS14)</name>
    <dbReference type="NCBI Taxonomy" id="990650"/>
    <lineage>
        <taxon>Eukaryota</taxon>
        <taxon>Fungi</taxon>
        <taxon>Dikarya</taxon>
        <taxon>Basidiomycota</taxon>
        <taxon>Agaricomycotina</taxon>
        <taxon>Agaricomycetes</taxon>
        <taxon>Phallomycetidae</taxon>
        <taxon>Geastrales</taxon>
        <taxon>Sphaerobolaceae</taxon>
        <taxon>Sphaerobolus</taxon>
    </lineage>
</organism>
<sequence>FSPNETLSSLSTMEYTTLWHPSHPKYSVRIKQDGAKWLLLLRHPHNLPCLFAWIRSYTGYIDIEARHLFFWFFESRKDPQTDDVMLWINGGPGGSSALGLLTELGPCSLKDENTTVLNPYGWNEKANIFFLDQPVGVGFSYAEYGEIVYNTPEAAKDITAFMRIFFDN</sequence>
<dbReference type="GO" id="GO:0006508">
    <property type="term" value="P:proteolysis"/>
    <property type="evidence" value="ECO:0007669"/>
    <property type="project" value="UniProtKB-KW"/>
</dbReference>
<evidence type="ECO:0000313" key="8">
    <source>
        <dbReference type="Proteomes" id="UP000054279"/>
    </source>
</evidence>
<dbReference type="GO" id="GO:0000324">
    <property type="term" value="C:fungal-type vacuole"/>
    <property type="evidence" value="ECO:0007669"/>
    <property type="project" value="TreeGrafter"/>
</dbReference>
<dbReference type="InterPro" id="IPR029058">
    <property type="entry name" value="AB_hydrolase_fold"/>
</dbReference>
<keyword evidence="3" id="KW-0121">Carboxypeptidase</keyword>
<evidence type="ECO:0000313" key="7">
    <source>
        <dbReference type="EMBL" id="KIJ22427.1"/>
    </source>
</evidence>
<keyword evidence="5" id="KW-0378">Hydrolase</keyword>
<evidence type="ECO:0000256" key="5">
    <source>
        <dbReference type="ARBA" id="ARBA00022801"/>
    </source>
</evidence>
<dbReference type="OrthoDB" id="443318at2759"/>
<keyword evidence="4" id="KW-0645">Protease</keyword>
<dbReference type="EC" id="3.4.16.5" evidence="2"/>
<gene>
    <name evidence="7" type="ORF">M422DRAFT_91836</name>
</gene>
<feature type="non-terminal residue" evidence="7">
    <location>
        <position position="1"/>
    </location>
</feature>
<dbReference type="PANTHER" id="PTHR11802:SF113">
    <property type="entry name" value="SERINE CARBOXYPEPTIDASE CTSA-4.1"/>
    <property type="match status" value="1"/>
</dbReference>
<feature type="non-terminal residue" evidence="7">
    <location>
        <position position="168"/>
    </location>
</feature>
<dbReference type="PANTHER" id="PTHR11802">
    <property type="entry name" value="SERINE PROTEASE FAMILY S10 SERINE CARBOXYPEPTIDASE"/>
    <property type="match status" value="1"/>
</dbReference>
<evidence type="ECO:0000256" key="3">
    <source>
        <dbReference type="ARBA" id="ARBA00022645"/>
    </source>
</evidence>
<dbReference type="Gene3D" id="3.40.50.1820">
    <property type="entry name" value="alpha/beta hydrolase"/>
    <property type="match status" value="1"/>
</dbReference>